<keyword evidence="1" id="KW-0677">Repeat</keyword>
<sequence length="316" mass="34856">MHDPSNKELAEQIAKDHAFKQMDEQLQNTFHGAPAEEAVPQFDTHQYYSTMQQVIQYPHFIAMAERLCGALMQDLSTFSMLENLANPVQRDHLIKERMTRIKEDPSQGPILEEREKGGPVAMMKCWNDKEVLEKLGKAMGLAVSGGATSSKLPGLDEAEPGNDKKESIIHHTTSISDVEVMIGPLKNKNLKVCGMIAPGADKDEEDSEGRTALHFACRYGEVKCAQVLLDAGAKVDALDKNTNTALHYAAGYGSKEWVALLLEKMGLLCKSKISFCALLLVDSIALQNLDGKTPIEVAKLNNQHEVLKLPKKDAFL</sequence>
<dbReference type="EMBL" id="JAKOGI010002001">
    <property type="protein sequence ID" value="KAJ8423307.1"/>
    <property type="molecule type" value="Genomic_DNA"/>
</dbReference>
<evidence type="ECO:0000313" key="4">
    <source>
        <dbReference type="EMBL" id="KAJ8423307.1"/>
    </source>
</evidence>
<gene>
    <name evidence="4" type="ORF">Cgig2_022101</name>
</gene>
<protein>
    <submittedName>
        <fullName evidence="4">Uncharacterized protein</fullName>
    </submittedName>
</protein>
<comment type="caution">
    <text evidence="4">The sequence shown here is derived from an EMBL/GenBank/DDBJ whole genome shotgun (WGS) entry which is preliminary data.</text>
</comment>
<evidence type="ECO:0000256" key="3">
    <source>
        <dbReference type="PROSITE-ProRule" id="PRU00023"/>
    </source>
</evidence>
<dbReference type="SUPFAM" id="SSF48403">
    <property type="entry name" value="Ankyrin repeat"/>
    <property type="match status" value="1"/>
</dbReference>
<evidence type="ECO:0000256" key="2">
    <source>
        <dbReference type="ARBA" id="ARBA00023043"/>
    </source>
</evidence>
<dbReference type="PROSITE" id="PS50088">
    <property type="entry name" value="ANK_REPEAT"/>
    <property type="match status" value="1"/>
</dbReference>
<dbReference type="OrthoDB" id="341259at2759"/>
<reference evidence="4" key="1">
    <citation type="submission" date="2022-04" db="EMBL/GenBank/DDBJ databases">
        <title>Carnegiea gigantea Genome sequencing and assembly v2.</title>
        <authorList>
            <person name="Copetti D."/>
            <person name="Sanderson M.J."/>
            <person name="Burquez A."/>
            <person name="Wojciechowski M.F."/>
        </authorList>
    </citation>
    <scope>NUCLEOTIDE SEQUENCE</scope>
    <source>
        <strain evidence="4">SGP5-SGP5p</strain>
        <tissue evidence="4">Aerial part</tissue>
    </source>
</reference>
<keyword evidence="2 3" id="KW-0040">ANK repeat</keyword>
<keyword evidence="5" id="KW-1185">Reference proteome</keyword>
<dbReference type="PROSITE" id="PS50297">
    <property type="entry name" value="ANK_REP_REGION"/>
    <property type="match status" value="1"/>
</dbReference>
<proteinExistence type="predicted"/>
<dbReference type="Proteomes" id="UP001153076">
    <property type="component" value="Unassembled WGS sequence"/>
</dbReference>
<dbReference type="PANTHER" id="PTHR24203:SF45">
    <property type="entry name" value="ANKYRIN REPEAT DOMAIN 6"/>
    <property type="match status" value="1"/>
</dbReference>
<dbReference type="SMART" id="SM00248">
    <property type="entry name" value="ANK"/>
    <property type="match status" value="2"/>
</dbReference>
<dbReference type="AlphaFoldDB" id="A0A9Q1GLB0"/>
<organism evidence="4 5">
    <name type="scientific">Carnegiea gigantea</name>
    <dbReference type="NCBI Taxonomy" id="171969"/>
    <lineage>
        <taxon>Eukaryota</taxon>
        <taxon>Viridiplantae</taxon>
        <taxon>Streptophyta</taxon>
        <taxon>Embryophyta</taxon>
        <taxon>Tracheophyta</taxon>
        <taxon>Spermatophyta</taxon>
        <taxon>Magnoliopsida</taxon>
        <taxon>eudicotyledons</taxon>
        <taxon>Gunneridae</taxon>
        <taxon>Pentapetalae</taxon>
        <taxon>Caryophyllales</taxon>
        <taxon>Cactineae</taxon>
        <taxon>Cactaceae</taxon>
        <taxon>Cactoideae</taxon>
        <taxon>Echinocereeae</taxon>
        <taxon>Carnegiea</taxon>
    </lineage>
</organism>
<evidence type="ECO:0000256" key="1">
    <source>
        <dbReference type="ARBA" id="ARBA00022737"/>
    </source>
</evidence>
<dbReference type="InterPro" id="IPR036770">
    <property type="entry name" value="Ankyrin_rpt-contain_sf"/>
</dbReference>
<evidence type="ECO:0000313" key="5">
    <source>
        <dbReference type="Proteomes" id="UP001153076"/>
    </source>
</evidence>
<accession>A0A9Q1GLB0</accession>
<dbReference type="Gene3D" id="1.25.40.20">
    <property type="entry name" value="Ankyrin repeat-containing domain"/>
    <property type="match status" value="1"/>
</dbReference>
<name>A0A9Q1GLB0_9CARY</name>
<feature type="repeat" description="ANK" evidence="3">
    <location>
        <begin position="208"/>
        <end position="240"/>
    </location>
</feature>
<dbReference type="InterPro" id="IPR002110">
    <property type="entry name" value="Ankyrin_rpt"/>
</dbReference>
<dbReference type="Pfam" id="PF12796">
    <property type="entry name" value="Ank_2"/>
    <property type="match status" value="1"/>
</dbReference>
<dbReference type="PANTHER" id="PTHR24203">
    <property type="entry name" value="ANKYRIN REPEAT FAMILY PROTEIN"/>
    <property type="match status" value="1"/>
</dbReference>